<gene>
    <name evidence="2" type="ORF">PsYK624_059720</name>
</gene>
<feature type="domain" description="Enoyl reductase (ER)" evidence="1">
    <location>
        <begin position="11"/>
        <end position="339"/>
    </location>
</feature>
<dbReference type="SMART" id="SM00829">
    <property type="entry name" value="PKS_ER"/>
    <property type="match status" value="1"/>
</dbReference>
<dbReference type="PANTHER" id="PTHR45348">
    <property type="entry name" value="HYPOTHETICAL OXIDOREDUCTASE (EUROFUNG)"/>
    <property type="match status" value="1"/>
</dbReference>
<dbReference type="SUPFAM" id="SSF50129">
    <property type="entry name" value="GroES-like"/>
    <property type="match status" value="1"/>
</dbReference>
<reference evidence="2 3" key="1">
    <citation type="submission" date="2021-08" db="EMBL/GenBank/DDBJ databases">
        <title>Draft Genome Sequence of Phanerochaete sordida strain YK-624.</title>
        <authorList>
            <person name="Mori T."/>
            <person name="Dohra H."/>
            <person name="Suzuki T."/>
            <person name="Kawagishi H."/>
            <person name="Hirai H."/>
        </authorList>
    </citation>
    <scope>NUCLEOTIDE SEQUENCE [LARGE SCALE GENOMIC DNA]</scope>
    <source>
        <strain evidence="2 3">YK-624</strain>
    </source>
</reference>
<dbReference type="SUPFAM" id="SSF51735">
    <property type="entry name" value="NAD(P)-binding Rossmann-fold domains"/>
    <property type="match status" value="1"/>
</dbReference>
<dbReference type="CDD" id="cd08249">
    <property type="entry name" value="enoyl_reductase_like"/>
    <property type="match status" value="1"/>
</dbReference>
<dbReference type="Gene3D" id="3.40.50.720">
    <property type="entry name" value="NAD(P)-binding Rossmann-like Domain"/>
    <property type="match status" value="1"/>
</dbReference>
<dbReference type="InterPro" id="IPR047122">
    <property type="entry name" value="Trans-enoyl_RdTase-like"/>
</dbReference>
<sequence>MSSQKALYLLGVNDRFEVRVKSIPEPGPGEVLVEVHAAGLNPVDWKVRAQGIIVKTYPAILGLDGAGVVKRLGAGVTNFEVGDRIAFHGSFGERAVFQQYTVADADVAVKISQNLTFDEAATLPVAVETAAFGLYNRKGSGGIELAAPWIVDGRGKYAGEPILVVGGASAVGQQAIQFAKLSGFGPIITTGSVHNSAFLKSLGATHVLDRNSPLSELSRSIAAITSAPLKVAYDAISSPETQNAAYAALAPGGQLVHVLFDKIDDSIRTPDKYSTLAHGNSHAPEQREIARSLYANLTRLLEAGDIKPNNVQVLPDGLAGIPDGLETLKQGVSAVKLVAHPQETV</sequence>
<dbReference type="AlphaFoldDB" id="A0A9P3LDF0"/>
<dbReference type="Pfam" id="PF08240">
    <property type="entry name" value="ADH_N"/>
    <property type="match status" value="1"/>
</dbReference>
<dbReference type="GO" id="GO:0016651">
    <property type="term" value="F:oxidoreductase activity, acting on NAD(P)H"/>
    <property type="evidence" value="ECO:0007669"/>
    <property type="project" value="InterPro"/>
</dbReference>
<evidence type="ECO:0000259" key="1">
    <source>
        <dbReference type="SMART" id="SM00829"/>
    </source>
</evidence>
<keyword evidence="3" id="KW-1185">Reference proteome</keyword>
<dbReference type="OrthoDB" id="3233595at2759"/>
<evidence type="ECO:0000313" key="3">
    <source>
        <dbReference type="Proteomes" id="UP000703269"/>
    </source>
</evidence>
<name>A0A9P3LDF0_9APHY</name>
<dbReference type="InterPro" id="IPR013149">
    <property type="entry name" value="ADH-like_C"/>
</dbReference>
<dbReference type="EMBL" id="BPQB01000014">
    <property type="protein sequence ID" value="GJE89862.1"/>
    <property type="molecule type" value="Genomic_DNA"/>
</dbReference>
<dbReference type="InterPro" id="IPR036291">
    <property type="entry name" value="NAD(P)-bd_dom_sf"/>
</dbReference>
<organism evidence="2 3">
    <name type="scientific">Phanerochaete sordida</name>
    <dbReference type="NCBI Taxonomy" id="48140"/>
    <lineage>
        <taxon>Eukaryota</taxon>
        <taxon>Fungi</taxon>
        <taxon>Dikarya</taxon>
        <taxon>Basidiomycota</taxon>
        <taxon>Agaricomycotina</taxon>
        <taxon>Agaricomycetes</taxon>
        <taxon>Polyporales</taxon>
        <taxon>Phanerochaetaceae</taxon>
        <taxon>Phanerochaete</taxon>
    </lineage>
</organism>
<dbReference type="Pfam" id="PF00107">
    <property type="entry name" value="ADH_zinc_N"/>
    <property type="match status" value="1"/>
</dbReference>
<dbReference type="PANTHER" id="PTHR45348:SF2">
    <property type="entry name" value="ZINC-TYPE ALCOHOL DEHYDROGENASE-LIKE PROTEIN C2E1P3.01"/>
    <property type="match status" value="1"/>
</dbReference>
<protein>
    <submittedName>
        <fullName evidence="2">Zinc-binding alcohol dehydrogenase family protein</fullName>
    </submittedName>
</protein>
<proteinExistence type="predicted"/>
<accession>A0A9P3LDF0</accession>
<dbReference type="InterPro" id="IPR011032">
    <property type="entry name" value="GroES-like_sf"/>
</dbReference>
<dbReference type="Gene3D" id="3.90.180.10">
    <property type="entry name" value="Medium-chain alcohol dehydrogenases, catalytic domain"/>
    <property type="match status" value="1"/>
</dbReference>
<evidence type="ECO:0000313" key="2">
    <source>
        <dbReference type="EMBL" id="GJE89862.1"/>
    </source>
</evidence>
<dbReference type="InterPro" id="IPR013154">
    <property type="entry name" value="ADH-like_N"/>
</dbReference>
<dbReference type="Proteomes" id="UP000703269">
    <property type="component" value="Unassembled WGS sequence"/>
</dbReference>
<dbReference type="InterPro" id="IPR020843">
    <property type="entry name" value="ER"/>
</dbReference>
<comment type="caution">
    <text evidence="2">The sequence shown here is derived from an EMBL/GenBank/DDBJ whole genome shotgun (WGS) entry which is preliminary data.</text>
</comment>